<keyword evidence="1" id="KW-0732">Signal</keyword>
<name>A0A2P2LJ25_RHIMU</name>
<proteinExistence type="predicted"/>
<feature type="chain" id="PRO_5015131758" evidence="1">
    <location>
        <begin position="21"/>
        <end position="117"/>
    </location>
</feature>
<evidence type="ECO:0000313" key="2">
    <source>
        <dbReference type="EMBL" id="MBX17976.1"/>
    </source>
</evidence>
<reference evidence="2" key="1">
    <citation type="submission" date="2018-02" db="EMBL/GenBank/DDBJ databases">
        <title>Rhizophora mucronata_Transcriptome.</title>
        <authorList>
            <person name="Meera S.P."/>
            <person name="Sreeshan A."/>
            <person name="Augustine A."/>
        </authorList>
    </citation>
    <scope>NUCLEOTIDE SEQUENCE</scope>
    <source>
        <tissue evidence="2">Leaf</tissue>
    </source>
</reference>
<dbReference type="AlphaFoldDB" id="A0A2P2LJ25"/>
<dbReference type="EMBL" id="GGEC01037492">
    <property type="protein sequence ID" value="MBX17976.1"/>
    <property type="molecule type" value="Transcribed_RNA"/>
</dbReference>
<protein>
    <submittedName>
        <fullName evidence="2">Plasma membrane aquaporin 1</fullName>
    </submittedName>
</protein>
<feature type="signal peptide" evidence="1">
    <location>
        <begin position="1"/>
        <end position="20"/>
    </location>
</feature>
<evidence type="ECO:0000256" key="1">
    <source>
        <dbReference type="SAM" id="SignalP"/>
    </source>
</evidence>
<organism evidence="2">
    <name type="scientific">Rhizophora mucronata</name>
    <name type="common">Asiatic mangrove</name>
    <dbReference type="NCBI Taxonomy" id="61149"/>
    <lineage>
        <taxon>Eukaryota</taxon>
        <taxon>Viridiplantae</taxon>
        <taxon>Streptophyta</taxon>
        <taxon>Embryophyta</taxon>
        <taxon>Tracheophyta</taxon>
        <taxon>Spermatophyta</taxon>
        <taxon>Magnoliopsida</taxon>
        <taxon>eudicotyledons</taxon>
        <taxon>Gunneridae</taxon>
        <taxon>Pentapetalae</taxon>
        <taxon>rosids</taxon>
        <taxon>fabids</taxon>
        <taxon>Malpighiales</taxon>
        <taxon>Rhizophoraceae</taxon>
        <taxon>Rhizophora</taxon>
    </lineage>
</organism>
<accession>A0A2P2LJ25</accession>
<sequence>MRPWVVEPTLWFMATPRVMASVLRLLAPLSLSTQSSLPLMLREALETHMSLSWLLSPLDLQYSWFTWPLSPSQELASTRPGVLEPPSSSTEIRHGMTIGSFGLDLSLELLLLLCTTR</sequence>